<dbReference type="Proteomes" id="UP000034112">
    <property type="component" value="Unassembled WGS sequence"/>
</dbReference>
<dbReference type="EMBL" id="JOKZ01000616">
    <property type="protein sequence ID" value="KKO97190.1"/>
    <property type="molecule type" value="Genomic_DNA"/>
</dbReference>
<feature type="region of interest" description="Disordered" evidence="1">
    <location>
        <begin position="1"/>
        <end position="24"/>
    </location>
</feature>
<evidence type="ECO:0000313" key="3">
    <source>
        <dbReference type="Proteomes" id="UP000034112"/>
    </source>
</evidence>
<accession>A0A0F9WVM0</accession>
<comment type="caution">
    <text evidence="2">The sequence shown here is derived from an EMBL/GenBank/DDBJ whole genome shotgun (WGS) entry which is preliminary data.</text>
</comment>
<feature type="region of interest" description="Disordered" evidence="1">
    <location>
        <begin position="169"/>
        <end position="276"/>
    </location>
</feature>
<sequence length="276" mass="32155">MNNSQKLVFPTSTSTQTTDSKNEGDERKNIVVHLVPSWFSVIKCASLEDLMQDKTEIGMFMRGISEASNGHQIWFVDSMSQRTQEAVDSAMGPKIFQIKGNKYIEIDTKDDIEPIEDGGEIGCDAFQFMLELEKRVLRPKAWIREDIWDIIDRMWKNVTILIKEGNLETGEKKDEKQTEEEYKKVSRKELKDKGGGDEEVEDEKVEDEKVEDEKVEDEKVEDEKVEDEKMEDEKVEDEKVEDEKVEDVEDEEGTKFLRKRTLTEDSEPQESKRSRR</sequence>
<proteinExistence type="predicted"/>
<evidence type="ECO:0000313" key="2">
    <source>
        <dbReference type="EMBL" id="KKO97190.1"/>
    </source>
</evidence>
<feature type="compositionally biased region" description="Acidic residues" evidence="1">
    <location>
        <begin position="197"/>
        <end position="252"/>
    </location>
</feature>
<reference evidence="3" key="1">
    <citation type="journal article" date="2015" name="Genome Announc.">
        <title>Draft whole-genome sequence of the biocontrol agent Trichoderma harzianum T6776.</title>
        <authorList>
            <person name="Baroncelli R."/>
            <person name="Piaggeschi G."/>
            <person name="Fiorini L."/>
            <person name="Bertolini E."/>
            <person name="Zapparata A."/>
            <person name="Pe M.E."/>
            <person name="Sarrocco S."/>
            <person name="Vannacci G."/>
        </authorList>
    </citation>
    <scope>NUCLEOTIDE SEQUENCE [LARGE SCALE GENOMIC DNA]</scope>
    <source>
        <strain evidence="3">T6776</strain>
    </source>
</reference>
<evidence type="ECO:0000256" key="1">
    <source>
        <dbReference type="SAM" id="MobiDB-lite"/>
    </source>
</evidence>
<organism evidence="2 3">
    <name type="scientific">Trichoderma harzianum</name>
    <name type="common">Hypocrea lixii</name>
    <dbReference type="NCBI Taxonomy" id="5544"/>
    <lineage>
        <taxon>Eukaryota</taxon>
        <taxon>Fungi</taxon>
        <taxon>Dikarya</taxon>
        <taxon>Ascomycota</taxon>
        <taxon>Pezizomycotina</taxon>
        <taxon>Sordariomycetes</taxon>
        <taxon>Hypocreomycetidae</taxon>
        <taxon>Hypocreales</taxon>
        <taxon>Hypocreaceae</taxon>
        <taxon>Trichoderma</taxon>
    </lineage>
</organism>
<feature type="compositionally biased region" description="Polar residues" evidence="1">
    <location>
        <begin position="1"/>
        <end position="19"/>
    </location>
</feature>
<protein>
    <submittedName>
        <fullName evidence="2">Uncharacterized protein</fullName>
    </submittedName>
</protein>
<dbReference type="AlphaFoldDB" id="A0A0F9WVM0"/>
<name>A0A0F9WVM0_TRIHA</name>
<gene>
    <name evidence="2" type="ORF">THAR02_10707</name>
</gene>
<feature type="compositionally biased region" description="Basic and acidic residues" evidence="1">
    <location>
        <begin position="169"/>
        <end position="196"/>
    </location>
</feature>